<comment type="similarity">
    <text evidence="2">Belongs to the AIM9 family.</text>
</comment>
<dbReference type="GO" id="GO:0005739">
    <property type="term" value="C:mitochondrion"/>
    <property type="evidence" value="ECO:0007669"/>
    <property type="project" value="UniProtKB-SubCell"/>
</dbReference>
<comment type="caution">
    <text evidence="7">The sequence shown here is derived from an EMBL/GenBank/DDBJ whole genome shotgun (WGS) entry which is preliminary data.</text>
</comment>
<proteinExistence type="inferred from homology"/>
<sequence>MQYAKPRMNYYRSNTDFEMPTEYIDLIEKYLRIVPHITHCEPDTADLLQPTLWHSDLHFNNIYVDLDTETITDIIDWQNITVAPLLLQAKIPRMARHISPLPLGWVMPEKPEGYETFSQKDKLRADKLYESALCQKYYEVCTAKMNPRHYAAIIHNDTWKSPLILPLKSISGAWSSREVFRSRSSLTEVVDHWAEMQPAADCLI</sequence>
<evidence type="ECO:0000256" key="1">
    <source>
        <dbReference type="ARBA" id="ARBA00004173"/>
    </source>
</evidence>
<reference evidence="8" key="2">
    <citation type="submission" date="2012-06" db="EMBL/GenBank/DDBJ databases">
        <title>Comparative genomic analyses of Aspergillus oryzae 3.042 and A. oryzae RIB40 for soy-sauce fermentation.</title>
        <authorList>
            <person name="Zhao G."/>
            <person name="Hou L."/>
            <person name="Wang C."/>
            <person name="Cao X."/>
        </authorList>
    </citation>
    <scope>NUCLEOTIDE SEQUENCE [LARGE SCALE GENOMIC DNA]</scope>
    <source>
        <strain evidence="8">3.042</strain>
    </source>
</reference>
<protein>
    <recommendedName>
        <fullName evidence="3">Altered inheritance of mitochondria protein 9, mitochondrial</fullName>
    </recommendedName>
    <alternativeName>
        <fullName evidence="6">Found in mitochondrial proteome protein 29</fullName>
    </alternativeName>
</protein>
<reference evidence="7 8" key="1">
    <citation type="journal article" date="2012" name="Eukaryot. Cell">
        <title>Draft genome sequence of Aspergillus oryzae strain 3.042.</title>
        <authorList>
            <person name="Zhao G."/>
            <person name="Yao Y."/>
            <person name="Qi W."/>
            <person name="Wang C."/>
            <person name="Hou L."/>
            <person name="Zeng B."/>
            <person name="Cao X."/>
        </authorList>
    </citation>
    <scope>NUCLEOTIDE SEQUENCE [LARGE SCALE GENOMIC DNA]</scope>
    <source>
        <strain evidence="7 8">3.042</strain>
    </source>
</reference>
<dbReference type="Gene3D" id="3.90.1200.10">
    <property type="match status" value="1"/>
</dbReference>
<evidence type="ECO:0000256" key="4">
    <source>
        <dbReference type="ARBA" id="ARBA00022946"/>
    </source>
</evidence>
<gene>
    <name evidence="7" type="ORF">Ao3042_10291</name>
</gene>
<evidence type="ECO:0000256" key="6">
    <source>
        <dbReference type="ARBA" id="ARBA00031849"/>
    </source>
</evidence>
<dbReference type="HOGENOM" id="CLU_019189_4_0_1"/>
<dbReference type="AlphaFoldDB" id="I8I8W4"/>
<comment type="subcellular location">
    <subcellularLocation>
        <location evidence="1">Mitochondrion</location>
    </subcellularLocation>
</comment>
<dbReference type="OrthoDB" id="2831558at2759"/>
<dbReference type="InterPro" id="IPR051035">
    <property type="entry name" value="Mito_inheritance_9"/>
</dbReference>
<organism evidence="7 8">
    <name type="scientific">Aspergillus oryzae (strain 3.042)</name>
    <name type="common">Yellow koji mold</name>
    <dbReference type="NCBI Taxonomy" id="1160506"/>
    <lineage>
        <taxon>Eukaryota</taxon>
        <taxon>Fungi</taxon>
        <taxon>Dikarya</taxon>
        <taxon>Ascomycota</taxon>
        <taxon>Pezizomycotina</taxon>
        <taxon>Eurotiomycetes</taxon>
        <taxon>Eurotiomycetidae</taxon>
        <taxon>Eurotiales</taxon>
        <taxon>Aspergillaceae</taxon>
        <taxon>Aspergillus</taxon>
        <taxon>Aspergillus subgen. Circumdati</taxon>
    </lineage>
</organism>
<evidence type="ECO:0000256" key="2">
    <source>
        <dbReference type="ARBA" id="ARBA00005543"/>
    </source>
</evidence>
<evidence type="ECO:0000256" key="5">
    <source>
        <dbReference type="ARBA" id="ARBA00023128"/>
    </source>
</evidence>
<dbReference type="PANTHER" id="PTHR36091">
    <property type="entry name" value="ALTERED INHERITANCE OF MITOCHONDRIA PROTEIN 9, MITOCHONDRIAL"/>
    <property type="match status" value="1"/>
</dbReference>
<keyword evidence="4" id="KW-0809">Transit peptide</keyword>
<evidence type="ECO:0000313" key="8">
    <source>
        <dbReference type="Proteomes" id="UP000002812"/>
    </source>
</evidence>
<dbReference type="EMBL" id="AKHY01000199">
    <property type="protein sequence ID" value="EIT73531.1"/>
    <property type="molecule type" value="Genomic_DNA"/>
</dbReference>
<dbReference type="Proteomes" id="UP000002812">
    <property type="component" value="Unassembled WGS sequence"/>
</dbReference>
<dbReference type="SUPFAM" id="SSF56112">
    <property type="entry name" value="Protein kinase-like (PK-like)"/>
    <property type="match status" value="1"/>
</dbReference>
<dbReference type="PANTHER" id="PTHR36091:SF1">
    <property type="entry name" value="ALTERED INHERITANCE OF MITOCHONDRIA PROTEIN 9, MITOCHONDRIAL"/>
    <property type="match status" value="1"/>
</dbReference>
<evidence type="ECO:0000256" key="3">
    <source>
        <dbReference type="ARBA" id="ARBA00016197"/>
    </source>
</evidence>
<name>I8I8W4_ASPO3</name>
<dbReference type="InterPro" id="IPR011009">
    <property type="entry name" value="Kinase-like_dom_sf"/>
</dbReference>
<accession>I8I8W4</accession>
<evidence type="ECO:0000313" key="7">
    <source>
        <dbReference type="EMBL" id="EIT73531.1"/>
    </source>
</evidence>
<keyword evidence="5" id="KW-0496">Mitochondrion</keyword>